<proteinExistence type="predicted"/>
<reference evidence="3" key="1">
    <citation type="submission" date="2015-10" db="EMBL/GenBank/DDBJ databases">
        <title>Niche specialization of a soil ammonia-oxidizing archaeon, Candidatus Nitrosocosmicus oleophilus.</title>
        <authorList>
            <person name="Jung M.-Y."/>
            <person name="Rhee S.-K."/>
        </authorList>
    </citation>
    <scope>NUCLEOTIDE SEQUENCE [LARGE SCALE GENOMIC DNA]</scope>
    <source>
        <strain evidence="3">MY3</strain>
    </source>
</reference>
<dbReference type="Proteomes" id="UP000058925">
    <property type="component" value="Chromosome"/>
</dbReference>
<sequence>MSYPPSNNNNIANERSVLNLDRVVFIGRTFSEYMWMFNLDESSLKDLEILDCPSGASSFVAEISAKYKVKTAVGCDLMYEDGNLPILEKRGKDDLDYMIDSLSRVPEFYNWEMYSNIEDLRKSRASSLKQFISDYTTKEQVNSPSKKHKRYVKAVLPKLPFSDKSFDLVLSSNFLFYYHNMFDYDFHHDSILEMLRVTSKEVRIFPVQKPDAKIPEYLDTLMESINERMRRKVSFRIEKVKYEFRNGVNKMLVINRVD</sequence>
<gene>
    <name evidence="2" type="ORF">NMY3_03167</name>
</gene>
<protein>
    <recommendedName>
        <fullName evidence="1">Methyltransferase type 11 domain-containing protein</fullName>
    </recommendedName>
</protein>
<dbReference type="OrthoDB" id="175699at2157"/>
<dbReference type="SUPFAM" id="SSF53335">
    <property type="entry name" value="S-adenosyl-L-methionine-dependent methyltransferases"/>
    <property type="match status" value="1"/>
</dbReference>
<dbReference type="KEGG" id="taa:NMY3_03167"/>
<organism evidence="2 3">
    <name type="scientific">Candidatus Nitrosocosmicus oleophilus</name>
    <dbReference type="NCBI Taxonomy" id="1353260"/>
    <lineage>
        <taxon>Archaea</taxon>
        <taxon>Nitrososphaerota</taxon>
        <taxon>Nitrososphaeria</taxon>
        <taxon>Nitrososphaerales</taxon>
        <taxon>Nitrososphaeraceae</taxon>
        <taxon>Candidatus Nitrosocosmicus</taxon>
    </lineage>
</organism>
<dbReference type="InterPro" id="IPR029063">
    <property type="entry name" value="SAM-dependent_MTases_sf"/>
</dbReference>
<feature type="domain" description="Methyltransferase type 11" evidence="1">
    <location>
        <begin position="146"/>
        <end position="199"/>
    </location>
</feature>
<evidence type="ECO:0000259" key="1">
    <source>
        <dbReference type="Pfam" id="PF08241"/>
    </source>
</evidence>
<evidence type="ECO:0000313" key="2">
    <source>
        <dbReference type="EMBL" id="ALI37352.1"/>
    </source>
</evidence>
<accession>A0A654MCZ7</accession>
<dbReference type="AlphaFoldDB" id="A0A654MCZ7"/>
<dbReference type="GO" id="GO:0008757">
    <property type="term" value="F:S-adenosylmethionine-dependent methyltransferase activity"/>
    <property type="evidence" value="ECO:0007669"/>
    <property type="project" value="InterPro"/>
</dbReference>
<name>A0A654MCZ7_9ARCH</name>
<keyword evidence="3" id="KW-1185">Reference proteome</keyword>
<dbReference type="GeneID" id="60423030"/>
<dbReference type="RefSeq" id="WP_196816436.1">
    <property type="nucleotide sequence ID" value="NZ_CP012850.1"/>
</dbReference>
<dbReference type="EMBL" id="CP012850">
    <property type="protein sequence ID" value="ALI37352.1"/>
    <property type="molecule type" value="Genomic_DNA"/>
</dbReference>
<dbReference type="InterPro" id="IPR013216">
    <property type="entry name" value="Methyltransf_11"/>
</dbReference>
<dbReference type="Pfam" id="PF08241">
    <property type="entry name" value="Methyltransf_11"/>
    <property type="match status" value="1"/>
</dbReference>
<evidence type="ECO:0000313" key="3">
    <source>
        <dbReference type="Proteomes" id="UP000058925"/>
    </source>
</evidence>